<comment type="caution">
    <text evidence="3">The sequence shown here is derived from an EMBL/GenBank/DDBJ whole genome shotgun (WGS) entry which is preliminary data.</text>
</comment>
<dbReference type="SUPFAM" id="SSF50978">
    <property type="entry name" value="WD40 repeat-like"/>
    <property type="match status" value="3"/>
</dbReference>
<sequence length="2098" mass="230709">MDSNKAPLSLEVKQRSFPISSGSPSQTVDWLPNFFGSSWVAYASPSSLVISIVPSPTSTHEEKLGLCQVIDNPHDAPARILCVRWAPSPIGLLGASCEHLIWIYTPQFSNTHEEHNSPDFPRGWVLADKLRHTFKVWSFGWTESGDGLLSVGTEVTMWKQDETGWRCLWTSPVMHPQVFAAATWSANGLAATAEGRNSQADDSNQSATKGKATVWWWEDSLGLLESELVHPKEIVFLQWRPSKGPLGLKEAFRPVLLTACKDGAVRLWLEIDSGRARLDKASGKDVSSKHLKPAYFVSAVIEAEQSLHGVLGADVFVSWPLQCRAEKSNSTSARSSTAITKMKNSGSCEWLVGLGPEGSIFLWSVFCLDDIYPPRCPRIFLWKQASGVLAIPLPHAGFDIRQVFVKIVAQRLSSRLTDPPFTLDLFYTSQPTLFQWSRIWPPIIALCGDSLKESESPEVDTHERAPTKTKKDVWGVVTENFNLHGHSDNIISIAVHPISFIGLVATVDSQGHICLWCTSCSSNKRSSLFSSVWRPSGESVVALESNILTWLPAVLSGGQTVLLLTRAGNVDCYLISEVQNTIYRGQPLAVKLLCSLNLAVRSPEQFLAIWALPFSVQTKNFVIVGLGKASGKLVSCDLQIIEGEINSHDRDQDPSDQVGNGINLLVKKFSSRNFGALESFISVAFPPVSFLPFLQTHSNSITYEPLDSSHFYDIATGSEDGALRLWKKDAQYSTDNSEVAIKDDVWQCVGFMKVSSGPVTMIAIGCFGLKMATWCPTSVDTYGEGILIWSIERVSDRAMLYLSDRVSLVGSPTSMQWLDLGNGGSFLGLLMQTELQVYTESRVFDKRLESFAPSKNQEQQSSEQFSWRLLASRALFYRTSCFSWGPKGSLLVTFKEHLLVYDLADVVTRVQNQVNLKYFLGSQRDHTWSLVTAGTILSSPLPAYHPVAMLYHLYTGNHQRARACLGYLQQNLSGLFSSTQGELPCGGLLQIYSPAQLLEIFLKEVKSEKNDRKTEAEFLSWGAGNASELEDYAASFSRVSLAGDDISKADTHHESETSNELNVEKLEFLLAKFADGLGLKEEHRMQLLNVADVLVKMDSESKALEYASLDRPGQRFWLAVQLSHSRQRKKGGMFVRTEDLCLDAKAMAWAFQSECKDTLLDLCLGSEISWPAMRALGAGFWLTDISQLRSRMEKLARAQYLLDKSPKRCALLYLALQRKNVLMGLFKLSKDEKDRVLYEFLGRDFSLEKNTAAALKNAYVLLGKHQHDLAAAFFLLGGDLSSAASACAKNLGDLQLALVICRLFEGINGPNEQRLVKEYGLKKAQNERDYWLASLFQWLMGERTKAIEEMIGHLGGVFESSYEDRESGLELHFPDAMRGAFQDPDIGIFCLHLASKPVMQLGVNNAAMTVFCKWLCSRTSATLERLGLPLEALEYLCLSKDSFGTNLQPKNDDIFGAVATHISDFKNTLALQFQAQLVMAHPCWLVGTHTGLNGAGQEHVCTSATDASKQLLQSLNLLDHHFTVDSQYVAAEISRFANCHNMGHLQSVFARGVSDAYETQDFHWPVMKSNGEGIASHDSGEFHEFKEEKSVGHVMGNGNGEVTSNSTPCTAVDSVCYKMGEEVFHSNGDLLEEICVNSCCPDQVVVASSRKGLLYFDINTGKSFSYSESNLWSRAEWPKNGWANSESTPVPTFVSPGVGLRSKEGPSVGLGGATVGVGLLNNVVKESSFKGVGVGIPGYGGMGALGLGWEEWEDYEGVVDPLATMENVNTQAMDSHPLRPLFLVGSRNTHVYLWEFGKSSATATYGILPAANVPPPYALASVSSVKFDHSGHRFATSAIDGTVCTWQLEVGGRSNVRPTDSCLCFDRHASDVAFVGGSGGIIAATGASQNNFNLVFWDTLAPVSTSQAFVYCHEGGARCLEMFDQHVGGGSISSLIVTCGKGGDVAVHDFRYIATGKTKRAKNLSREHGSFFNDQSSSKQQDGDLNVDGSVWYIAKAHSGSITCVSAVPGTSLFFTGSKDGDVKLWDANKCELVIHWHRVHDKHMFLQHNARGFGAVVQESRGFGGIFQHLRQARHSEVDCAIFYSLSSYANTSMDGT</sequence>
<dbReference type="InterPro" id="IPR015943">
    <property type="entry name" value="WD40/YVTN_repeat-like_dom_sf"/>
</dbReference>
<proteinExistence type="predicted"/>
<dbReference type="InterPro" id="IPR036322">
    <property type="entry name" value="WD40_repeat_dom_sf"/>
</dbReference>
<gene>
    <name evidence="3" type="ORF">GOP47_0006083</name>
</gene>
<evidence type="ECO:0000313" key="3">
    <source>
        <dbReference type="EMBL" id="KAI5078412.1"/>
    </source>
</evidence>
<dbReference type="InterPro" id="IPR022033">
    <property type="entry name" value="Rav1p_C"/>
</dbReference>
<dbReference type="InterPro" id="IPR001680">
    <property type="entry name" value="WD40_rpt"/>
</dbReference>
<dbReference type="Proteomes" id="UP000886520">
    <property type="component" value="Chromosome 6"/>
</dbReference>
<feature type="repeat" description="WD" evidence="1">
    <location>
        <begin position="1995"/>
        <end position="2027"/>
    </location>
</feature>
<feature type="domain" description="RAVE complex protein Rav1 C-terminal" evidence="2">
    <location>
        <begin position="883"/>
        <end position="1433"/>
    </location>
</feature>
<dbReference type="OrthoDB" id="342131at2759"/>
<dbReference type="PROSITE" id="PS50294">
    <property type="entry name" value="WD_REPEATS_REGION"/>
    <property type="match status" value="1"/>
</dbReference>
<dbReference type="InterPro" id="IPR052208">
    <property type="entry name" value="DmX-like/RAVE_component"/>
</dbReference>
<dbReference type="SMART" id="SM00320">
    <property type="entry name" value="WD40"/>
    <property type="match status" value="11"/>
</dbReference>
<organism evidence="3 4">
    <name type="scientific">Adiantum capillus-veneris</name>
    <name type="common">Maidenhair fern</name>
    <dbReference type="NCBI Taxonomy" id="13818"/>
    <lineage>
        <taxon>Eukaryota</taxon>
        <taxon>Viridiplantae</taxon>
        <taxon>Streptophyta</taxon>
        <taxon>Embryophyta</taxon>
        <taxon>Tracheophyta</taxon>
        <taxon>Polypodiopsida</taxon>
        <taxon>Polypodiidae</taxon>
        <taxon>Polypodiales</taxon>
        <taxon>Pteridineae</taxon>
        <taxon>Pteridaceae</taxon>
        <taxon>Vittarioideae</taxon>
        <taxon>Adiantum</taxon>
    </lineage>
</organism>
<dbReference type="GO" id="GO:0043291">
    <property type="term" value="C:RAVE complex"/>
    <property type="evidence" value="ECO:0007669"/>
    <property type="project" value="TreeGrafter"/>
</dbReference>
<dbReference type="Pfam" id="PF12234">
    <property type="entry name" value="Rav1p_C"/>
    <property type="match status" value="1"/>
</dbReference>
<keyword evidence="4" id="KW-1185">Reference proteome</keyword>
<dbReference type="Gene3D" id="2.130.10.10">
    <property type="entry name" value="YVTN repeat-like/Quinoprotein amine dehydrogenase"/>
    <property type="match status" value="1"/>
</dbReference>
<dbReference type="GO" id="GO:0007035">
    <property type="term" value="P:vacuolar acidification"/>
    <property type="evidence" value="ECO:0007669"/>
    <property type="project" value="TreeGrafter"/>
</dbReference>
<evidence type="ECO:0000313" key="4">
    <source>
        <dbReference type="Proteomes" id="UP000886520"/>
    </source>
</evidence>
<dbReference type="PANTHER" id="PTHR13950:SF9">
    <property type="entry name" value="RABCONNECTIN-3A"/>
    <property type="match status" value="1"/>
</dbReference>
<dbReference type="PROSITE" id="PS50082">
    <property type="entry name" value="WD_REPEATS_2"/>
    <property type="match status" value="1"/>
</dbReference>
<dbReference type="EMBL" id="JABFUD020000006">
    <property type="protein sequence ID" value="KAI5078412.1"/>
    <property type="molecule type" value="Genomic_DNA"/>
</dbReference>
<accession>A0A9D4ZLP7</accession>
<name>A0A9D4ZLP7_ADICA</name>
<evidence type="ECO:0000256" key="1">
    <source>
        <dbReference type="PROSITE-ProRule" id="PRU00221"/>
    </source>
</evidence>
<protein>
    <recommendedName>
        <fullName evidence="2">RAVE complex protein Rav1 C-terminal domain-containing protein</fullName>
    </recommendedName>
</protein>
<keyword evidence="1" id="KW-0853">WD repeat</keyword>
<evidence type="ECO:0000259" key="2">
    <source>
        <dbReference type="Pfam" id="PF12234"/>
    </source>
</evidence>
<reference evidence="3" key="1">
    <citation type="submission" date="2021-01" db="EMBL/GenBank/DDBJ databases">
        <title>Adiantum capillus-veneris genome.</title>
        <authorList>
            <person name="Fang Y."/>
            <person name="Liao Q."/>
        </authorList>
    </citation>
    <scope>NUCLEOTIDE SEQUENCE</scope>
    <source>
        <strain evidence="3">H3</strain>
        <tissue evidence="3">Leaf</tissue>
    </source>
</reference>
<dbReference type="PANTHER" id="PTHR13950">
    <property type="entry name" value="RABCONNECTIN-RELATED"/>
    <property type="match status" value="1"/>
</dbReference>
<dbReference type="Pfam" id="PF00400">
    <property type="entry name" value="WD40"/>
    <property type="match status" value="2"/>
</dbReference>